<evidence type="ECO:0000259" key="3">
    <source>
        <dbReference type="Pfam" id="PF08327"/>
    </source>
</evidence>
<dbReference type="SUPFAM" id="SSF55961">
    <property type="entry name" value="Bet v1-like"/>
    <property type="match status" value="1"/>
</dbReference>
<dbReference type="AlphaFoldDB" id="A0A1T5IPK9"/>
<name>A0A1T5IPK9_9MICO</name>
<reference evidence="4 5" key="1">
    <citation type="submission" date="2017-02" db="EMBL/GenBank/DDBJ databases">
        <authorList>
            <person name="Peterson S.W."/>
        </authorList>
    </citation>
    <scope>NUCLEOTIDE SEQUENCE [LARGE SCALE GENOMIC DNA]</scope>
    <source>
        <strain evidence="4 5">DSM 21481</strain>
    </source>
</reference>
<dbReference type="InterPro" id="IPR013538">
    <property type="entry name" value="ASHA1/2-like_C"/>
</dbReference>
<evidence type="ECO:0000313" key="5">
    <source>
        <dbReference type="Proteomes" id="UP000189777"/>
    </source>
</evidence>
<keyword evidence="5" id="KW-1185">Reference proteome</keyword>
<evidence type="ECO:0000313" key="4">
    <source>
        <dbReference type="EMBL" id="SKC40873.1"/>
    </source>
</evidence>
<accession>A0A1T5IPK9</accession>
<dbReference type="Pfam" id="PF08327">
    <property type="entry name" value="AHSA1"/>
    <property type="match status" value="1"/>
</dbReference>
<proteinExistence type="inferred from homology"/>
<gene>
    <name evidence="4" type="ORF">SAMN04324258_0757</name>
</gene>
<dbReference type="CDD" id="cd08899">
    <property type="entry name" value="SRPBCC_CalC_Aha1-like_6"/>
    <property type="match status" value="1"/>
</dbReference>
<feature type="region of interest" description="Disordered" evidence="2">
    <location>
        <begin position="1"/>
        <end position="38"/>
    </location>
</feature>
<comment type="similarity">
    <text evidence="1">Belongs to the AHA1 family.</text>
</comment>
<dbReference type="OrthoDB" id="8117292at2"/>
<dbReference type="EMBL" id="FUZQ01000001">
    <property type="protein sequence ID" value="SKC40873.1"/>
    <property type="molecule type" value="Genomic_DNA"/>
</dbReference>
<dbReference type="Gene3D" id="3.30.530.20">
    <property type="match status" value="1"/>
</dbReference>
<feature type="domain" description="Activator of Hsp90 ATPase homologue 1/2-like C-terminal" evidence="3">
    <location>
        <begin position="57"/>
        <end position="166"/>
    </location>
</feature>
<sequence length="197" mass="21086">MPTAAPARPTSRRRRCRATLGSRTDQDRPGVAATGTVEHGAGGPELVLTRVFGAAAPDVWASLTEPAPLERWIGRWEGDPATGRVQFFMTAESADAEPGDCTILRCEPPHGYTVETATAVGVWHLAVELAESGGATTLTFRHLLGPDDDAASIGPGWEYYLDRLVAVRSGRPADTVEWESYYPAQREHYARAAGAGA</sequence>
<dbReference type="InterPro" id="IPR023393">
    <property type="entry name" value="START-like_dom_sf"/>
</dbReference>
<organism evidence="4 5">
    <name type="scientific">Krasilnikoviella flava</name>
    <dbReference type="NCBI Taxonomy" id="526729"/>
    <lineage>
        <taxon>Bacteria</taxon>
        <taxon>Bacillati</taxon>
        <taxon>Actinomycetota</taxon>
        <taxon>Actinomycetes</taxon>
        <taxon>Micrococcales</taxon>
        <taxon>Promicromonosporaceae</taxon>
        <taxon>Krasilnikoviella</taxon>
    </lineage>
</organism>
<evidence type="ECO:0000256" key="2">
    <source>
        <dbReference type="SAM" id="MobiDB-lite"/>
    </source>
</evidence>
<evidence type="ECO:0000256" key="1">
    <source>
        <dbReference type="ARBA" id="ARBA00006817"/>
    </source>
</evidence>
<dbReference type="RefSeq" id="WP_079571113.1">
    <property type="nucleotide sequence ID" value="NZ_FUZQ01000001.1"/>
</dbReference>
<dbReference type="Proteomes" id="UP000189777">
    <property type="component" value="Unassembled WGS sequence"/>
</dbReference>
<protein>
    <submittedName>
        <fullName evidence="4">Uncharacterized conserved protein YndB, AHSA1/START domain</fullName>
    </submittedName>
</protein>